<name>A0A2I7G6R7_9RHOB</name>
<dbReference type="InterPro" id="IPR054239">
    <property type="entry name" value="DUF6966"/>
</dbReference>
<reference evidence="3 4" key="1">
    <citation type="journal article" date="2017" name="Front. Microbiol.">
        <title>Phaeobacter piscinae sp. nov., a species of the Roseobacter group and potential aquaculture probiont.</title>
        <authorList>
            <person name="Sonnenschein E.C."/>
            <person name="Phippen C.B.W."/>
            <person name="Nielsen K.F."/>
            <person name="Mateiu R.V."/>
            <person name="Melchiorsen J."/>
            <person name="Gram L."/>
            <person name="Overmann J."/>
            <person name="Freese H.M."/>
        </authorList>
    </citation>
    <scope>NUCLEOTIDE SEQUENCE [LARGE SCALE GENOMIC DNA]</scope>
    <source>
        <strain evidence="3 4">P88</strain>
    </source>
</reference>
<evidence type="ECO:0000313" key="5">
    <source>
        <dbReference type="Proteomes" id="UP000236536"/>
    </source>
</evidence>
<dbReference type="EMBL" id="CP010705">
    <property type="protein sequence ID" value="AUQ93781.1"/>
    <property type="molecule type" value="Genomic_DNA"/>
</dbReference>
<dbReference type="EMBL" id="CP010725">
    <property type="protein sequence ID" value="AUQ97577.1"/>
    <property type="molecule type" value="Genomic_DNA"/>
</dbReference>
<organism evidence="3 4">
    <name type="scientific">Phaeobacter inhibens</name>
    <dbReference type="NCBI Taxonomy" id="221822"/>
    <lineage>
        <taxon>Bacteria</taxon>
        <taxon>Pseudomonadati</taxon>
        <taxon>Pseudomonadota</taxon>
        <taxon>Alphaproteobacteria</taxon>
        <taxon>Rhodobacterales</taxon>
        <taxon>Roseobacteraceae</taxon>
        <taxon>Phaeobacter</taxon>
    </lineage>
</organism>
<accession>A0A2I7G6R7</accession>
<feature type="domain" description="DUF6966" evidence="1">
    <location>
        <begin position="26"/>
        <end position="71"/>
    </location>
</feature>
<evidence type="ECO:0000313" key="4">
    <source>
        <dbReference type="Proteomes" id="UP000236447"/>
    </source>
</evidence>
<gene>
    <name evidence="2" type="ORF">PhaeoP66_00977</name>
    <name evidence="3" type="ORF">PhaeoP88_00170</name>
</gene>
<keyword evidence="5" id="KW-1185">Reference proteome</keyword>
<sequence length="94" mass="10470">MGPKPLHPDVLEFISSLRKLEAILAKHDQEFWAEKLSRVRQVAEKSDGYNVQLFEGLFGGMGSLSDLILDAPASANIELAEERTRAYELAQALK</sequence>
<dbReference type="Pfam" id="PF22294">
    <property type="entry name" value="DUF6966"/>
    <property type="match status" value="1"/>
</dbReference>
<dbReference type="AlphaFoldDB" id="A0A2I7G6R7"/>
<proteinExistence type="predicted"/>
<reference evidence="2 5" key="3">
    <citation type="journal article" date="2017" name="Int. J. Syst. Evol. Microbiol.">
        <title>Adaptation of Surface-Associated Bacteria to the Open Ocean: A Genomically Distinct Subpopulation of Phaeobacter gallaeciensis Colonizes Pacific Mesozooplankton.</title>
        <authorList>
            <person name="Freese H.M."/>
            <person name="Methner A."/>
            <person name="Overmann J."/>
        </authorList>
    </citation>
    <scope>NUCLEOTIDE SEQUENCE [LARGE SCALE GENOMIC DNA]</scope>
    <source>
        <strain evidence="2 5">P66</strain>
    </source>
</reference>
<protein>
    <recommendedName>
        <fullName evidence="1">DUF6966 domain-containing protein</fullName>
    </recommendedName>
</protein>
<evidence type="ECO:0000313" key="2">
    <source>
        <dbReference type="EMBL" id="AUQ93781.1"/>
    </source>
</evidence>
<dbReference type="Proteomes" id="UP000236447">
    <property type="component" value="Chromosome"/>
</dbReference>
<evidence type="ECO:0000313" key="3">
    <source>
        <dbReference type="EMBL" id="AUQ97577.1"/>
    </source>
</evidence>
<reference evidence="4 5" key="2">
    <citation type="journal article" date="2017" name="Genome Biol. Evol.">
        <title>Trajectories and Drivers of Genome Evolution in Surface-Associated Marine Phaeobacter.</title>
        <authorList>
            <person name="Freese H.M."/>
            <person name="Sikorski J."/>
            <person name="Bunk B."/>
            <person name="Scheuner C."/>
            <person name="Meier-Kolthoff J.P."/>
            <person name="Sproer C."/>
            <person name="Gram L."/>
            <person name="Overmann J."/>
        </authorList>
    </citation>
    <scope>NUCLEOTIDE SEQUENCE [LARGE SCALE GENOMIC DNA]</scope>
    <source>
        <strain evidence="2 5">P66</strain>
        <strain evidence="3 4">P88</strain>
    </source>
</reference>
<dbReference type="RefSeq" id="WP_014873310.1">
    <property type="nucleotide sequence ID" value="NZ_CANLFJ010000007.1"/>
</dbReference>
<dbReference type="Proteomes" id="UP000236536">
    <property type="component" value="Chromosome"/>
</dbReference>
<evidence type="ECO:0000259" key="1">
    <source>
        <dbReference type="Pfam" id="PF22294"/>
    </source>
</evidence>